<dbReference type="GO" id="GO:0022625">
    <property type="term" value="C:cytosolic large ribosomal subunit"/>
    <property type="evidence" value="ECO:0007669"/>
    <property type="project" value="TreeGrafter"/>
</dbReference>
<dbReference type="PANTHER" id="PTHR14413:SF16">
    <property type="entry name" value="LARGE RIBOSOMAL SUBUNIT PROTEIN BL17M"/>
    <property type="match status" value="1"/>
</dbReference>
<proteinExistence type="inferred from homology"/>
<evidence type="ECO:0000256" key="3">
    <source>
        <dbReference type="ARBA" id="ARBA00023274"/>
    </source>
</evidence>
<evidence type="ECO:0000256" key="1">
    <source>
        <dbReference type="ARBA" id="ARBA00008777"/>
    </source>
</evidence>
<dbReference type="AlphaFoldDB" id="A0A382AY75"/>
<dbReference type="HAMAP" id="MF_01368">
    <property type="entry name" value="Ribosomal_bL17"/>
    <property type="match status" value="1"/>
</dbReference>
<dbReference type="InterPro" id="IPR047859">
    <property type="entry name" value="Ribosomal_bL17_CS"/>
</dbReference>
<organism evidence="4">
    <name type="scientific">marine metagenome</name>
    <dbReference type="NCBI Taxonomy" id="408172"/>
    <lineage>
        <taxon>unclassified sequences</taxon>
        <taxon>metagenomes</taxon>
        <taxon>ecological metagenomes</taxon>
    </lineage>
</organism>
<reference evidence="4" key="1">
    <citation type="submission" date="2018-05" db="EMBL/GenBank/DDBJ databases">
        <authorList>
            <person name="Lanie J.A."/>
            <person name="Ng W.-L."/>
            <person name="Kazmierczak K.M."/>
            <person name="Andrzejewski T.M."/>
            <person name="Davidsen T.M."/>
            <person name="Wayne K.J."/>
            <person name="Tettelin H."/>
            <person name="Glass J.I."/>
            <person name="Rusch D."/>
            <person name="Podicherti R."/>
            <person name="Tsui H.-C.T."/>
            <person name="Winkler M.E."/>
        </authorList>
    </citation>
    <scope>NUCLEOTIDE SEQUENCE</scope>
</reference>
<evidence type="ECO:0000313" key="4">
    <source>
        <dbReference type="EMBL" id="SVB06419.1"/>
    </source>
</evidence>
<accession>A0A382AY75</accession>
<dbReference type="PANTHER" id="PTHR14413">
    <property type="entry name" value="RIBOSOMAL PROTEIN L17"/>
    <property type="match status" value="1"/>
</dbReference>
<protein>
    <recommendedName>
        <fullName evidence="5">50S ribosomal protein L17</fullName>
    </recommendedName>
</protein>
<dbReference type="PROSITE" id="PS01167">
    <property type="entry name" value="RIBOSOMAL_L17"/>
    <property type="match status" value="1"/>
</dbReference>
<dbReference type="SUPFAM" id="SSF64263">
    <property type="entry name" value="Prokaryotic ribosomal protein L17"/>
    <property type="match status" value="1"/>
</dbReference>
<dbReference type="InterPro" id="IPR000456">
    <property type="entry name" value="Ribosomal_bL17"/>
</dbReference>
<dbReference type="NCBIfam" id="TIGR00059">
    <property type="entry name" value="L17"/>
    <property type="match status" value="1"/>
</dbReference>
<dbReference type="InterPro" id="IPR036373">
    <property type="entry name" value="Ribosomal_bL17_sf"/>
</dbReference>
<dbReference type="Pfam" id="PF01196">
    <property type="entry name" value="Ribosomal_L17"/>
    <property type="match status" value="1"/>
</dbReference>
<comment type="similarity">
    <text evidence="1">Belongs to the bacterial ribosomal protein bL17 family.</text>
</comment>
<evidence type="ECO:0000256" key="2">
    <source>
        <dbReference type="ARBA" id="ARBA00022980"/>
    </source>
</evidence>
<name>A0A382AY75_9ZZZZ</name>
<dbReference type="GO" id="GO:0003735">
    <property type="term" value="F:structural constituent of ribosome"/>
    <property type="evidence" value="ECO:0007669"/>
    <property type="project" value="InterPro"/>
</dbReference>
<keyword evidence="3" id="KW-0687">Ribonucleoprotein</keyword>
<evidence type="ECO:0008006" key="5">
    <source>
        <dbReference type="Google" id="ProtNLM"/>
    </source>
</evidence>
<sequence length="117" mass="13141">MRHKISNNKLSRKSSSRKALLRGLVTDTLKHGKIKTTKAKAKEAKPILEKLITIGKSKDYNSIRKVSEFILEKSVVKQLFDDISTKYSDKQGGYSRIVSLGPRKGDNADIVILELID</sequence>
<dbReference type="EMBL" id="UINC01027344">
    <property type="protein sequence ID" value="SVB06419.1"/>
    <property type="molecule type" value="Genomic_DNA"/>
</dbReference>
<keyword evidence="2" id="KW-0689">Ribosomal protein</keyword>
<dbReference type="GO" id="GO:0006412">
    <property type="term" value="P:translation"/>
    <property type="evidence" value="ECO:0007669"/>
    <property type="project" value="InterPro"/>
</dbReference>
<gene>
    <name evidence="4" type="ORF">METZ01_LOCUS159273</name>
</gene>
<dbReference type="Gene3D" id="3.90.1030.10">
    <property type="entry name" value="Ribosomal protein L17"/>
    <property type="match status" value="1"/>
</dbReference>